<dbReference type="EMBL" id="GDIQ01029927">
    <property type="protein sequence ID" value="JAN64810.1"/>
    <property type="molecule type" value="Transcribed_RNA"/>
</dbReference>
<dbReference type="InterPro" id="IPR002557">
    <property type="entry name" value="Chitin-bd_dom"/>
</dbReference>
<dbReference type="SUPFAM" id="SSF57625">
    <property type="entry name" value="Invertebrate chitin-binding proteins"/>
    <property type="match status" value="1"/>
</dbReference>
<organism evidence="1">
    <name type="scientific">Daphnia magna</name>
    <dbReference type="NCBI Taxonomy" id="35525"/>
    <lineage>
        <taxon>Eukaryota</taxon>
        <taxon>Metazoa</taxon>
        <taxon>Ecdysozoa</taxon>
        <taxon>Arthropoda</taxon>
        <taxon>Crustacea</taxon>
        <taxon>Branchiopoda</taxon>
        <taxon>Diplostraca</taxon>
        <taxon>Cladocera</taxon>
        <taxon>Anomopoda</taxon>
        <taxon>Daphniidae</taxon>
        <taxon>Daphnia</taxon>
    </lineage>
</organism>
<dbReference type="GO" id="GO:0008061">
    <property type="term" value="F:chitin binding"/>
    <property type="evidence" value="ECO:0007669"/>
    <property type="project" value="InterPro"/>
</dbReference>
<dbReference type="Pfam" id="PF01607">
    <property type="entry name" value="CBM_14"/>
    <property type="match status" value="1"/>
</dbReference>
<dbReference type="PANTHER" id="PTHR22933:SF43">
    <property type="entry name" value="LP10131P"/>
    <property type="match status" value="1"/>
</dbReference>
<proteinExistence type="predicted"/>
<dbReference type="InterPro" id="IPR036508">
    <property type="entry name" value="Chitin-bd_dom_sf"/>
</dbReference>
<protein>
    <submittedName>
        <fullName evidence="1">Uncharacterized protein</fullName>
    </submittedName>
</protein>
<dbReference type="Gene3D" id="2.170.140.10">
    <property type="entry name" value="Chitin binding domain"/>
    <property type="match status" value="1"/>
</dbReference>
<dbReference type="OrthoDB" id="10052888at2759"/>
<evidence type="ECO:0000313" key="1">
    <source>
        <dbReference type="EMBL" id="JAN64810.1"/>
    </source>
</evidence>
<sequence>MNFASLCLGVFLYSLSAVIDCAIVEGNKTPGELQRQSTRIGRKLLATADYPTFPVVPPTAFRCSPGNPGYFADTEGLCQVFHLCQIDGRHDSFLCPNGTLFNQKHFVCDWWYNVDCAAAPSLYILNEVFRQQHLSGREQANVHPHSVNKFVNPEASIQSYDVPSTISAARPETIASTNRNQQAVTATIARGQSPTVSHQQYSTQFVNVGDKYGSKIPGVNRMGGLDTVLLQNQIINRERDDSTAPVTTQQVLLEFTEATPTTTEPFNEDQFGSHLKLQLGVEEELTVIPVTTNAAFFSENHNVGATFLTLPNKDSLVKPGEKLAESSDAAVESVHSILTENDQLNEELSTFQPNLADVQTSAVVVTLNSLSERDFDDEYRTTTPLTSPTTDLAAHFLQVPTNATEESTEDIASINKVNTANAAVDFSESNFVTGLEATTFPTISFNTDDVQTLLPEVKTTTAPAFIEPPIVEGLNFNVIADSQPLDLETEITDDSVTTVVPDVNIQQVFASAFAESSSGDDNINASFSNSSSHFALTTETISESTTSPNTEATPELSTTVASIKGDGAVASSLIANSDGKKTLYEKLKPVIVGDDRPNIPAIYGRKIPRIGNKLAKFIVN</sequence>
<accession>A0A0P5KYW8</accession>
<dbReference type="GO" id="GO:0005576">
    <property type="term" value="C:extracellular region"/>
    <property type="evidence" value="ECO:0007669"/>
    <property type="project" value="InterPro"/>
</dbReference>
<dbReference type="PROSITE" id="PS50940">
    <property type="entry name" value="CHIT_BIND_II"/>
    <property type="match status" value="1"/>
</dbReference>
<dbReference type="InterPro" id="IPR052976">
    <property type="entry name" value="Scoloptoxin-like"/>
</dbReference>
<dbReference type="PANTHER" id="PTHR22933">
    <property type="entry name" value="FI18007P1-RELATED"/>
    <property type="match status" value="1"/>
</dbReference>
<name>A0A0P5KYW8_9CRUS</name>
<dbReference type="AlphaFoldDB" id="A0A0P5KYW8"/>
<dbReference type="SMART" id="SM00494">
    <property type="entry name" value="ChtBD2"/>
    <property type="match status" value="1"/>
</dbReference>
<reference evidence="1" key="1">
    <citation type="submission" date="2015-10" db="EMBL/GenBank/DDBJ databases">
        <title>EvidentialGene: Evidence-directed Construction of Complete mRNA Transcriptomes without Genomes.</title>
        <authorList>
            <person name="Gilbert D.G."/>
        </authorList>
    </citation>
    <scope>NUCLEOTIDE SEQUENCE</scope>
</reference>